<keyword evidence="1" id="KW-0732">Signal</keyword>
<accession>A0A562T7M1</accession>
<organism evidence="2 3">
    <name type="scientific">Roseibium hamelinense</name>
    <dbReference type="NCBI Taxonomy" id="150831"/>
    <lineage>
        <taxon>Bacteria</taxon>
        <taxon>Pseudomonadati</taxon>
        <taxon>Pseudomonadota</taxon>
        <taxon>Alphaproteobacteria</taxon>
        <taxon>Hyphomicrobiales</taxon>
        <taxon>Stappiaceae</taxon>
        <taxon>Roseibium</taxon>
    </lineage>
</organism>
<gene>
    <name evidence="2" type="ORF">JM93_01821</name>
</gene>
<proteinExistence type="predicted"/>
<reference evidence="2 3" key="1">
    <citation type="submission" date="2019-07" db="EMBL/GenBank/DDBJ databases">
        <title>Genomic Encyclopedia of Archaeal and Bacterial Type Strains, Phase II (KMG-II): from individual species to whole genera.</title>
        <authorList>
            <person name="Goeker M."/>
        </authorList>
    </citation>
    <scope>NUCLEOTIDE SEQUENCE [LARGE SCALE GENOMIC DNA]</scope>
    <source>
        <strain evidence="2 3">ATCC BAA-252</strain>
    </source>
</reference>
<feature type="chain" id="PRO_5021851418" evidence="1">
    <location>
        <begin position="26"/>
        <end position="134"/>
    </location>
</feature>
<dbReference type="Proteomes" id="UP000320593">
    <property type="component" value="Unassembled WGS sequence"/>
</dbReference>
<sequence>MNWFRSLMMSSVAAGMLTLAGPALATSNITCDAFEGAAVADILFGAGPVPAIIDVTVGTGNDYYTTKGLPDAVPLVIARAFTDAETVKIDLMDDQAERLLVSIRLLRSAGEEPLQIGYLQVGDEPPVGVTCIGP</sequence>
<keyword evidence="3" id="KW-1185">Reference proteome</keyword>
<dbReference type="EMBL" id="VLLF01000003">
    <property type="protein sequence ID" value="TWI89617.1"/>
    <property type="molecule type" value="Genomic_DNA"/>
</dbReference>
<name>A0A562T7M1_9HYPH</name>
<dbReference type="OrthoDB" id="8115349at2"/>
<dbReference type="AlphaFoldDB" id="A0A562T7M1"/>
<feature type="signal peptide" evidence="1">
    <location>
        <begin position="1"/>
        <end position="25"/>
    </location>
</feature>
<evidence type="ECO:0000313" key="3">
    <source>
        <dbReference type="Proteomes" id="UP000320593"/>
    </source>
</evidence>
<evidence type="ECO:0000256" key="1">
    <source>
        <dbReference type="SAM" id="SignalP"/>
    </source>
</evidence>
<comment type="caution">
    <text evidence="2">The sequence shown here is derived from an EMBL/GenBank/DDBJ whole genome shotgun (WGS) entry which is preliminary data.</text>
</comment>
<protein>
    <submittedName>
        <fullName evidence="2">Uncharacterized protein</fullName>
    </submittedName>
</protein>
<dbReference type="RefSeq" id="WP_145342387.1">
    <property type="nucleotide sequence ID" value="NZ_SMLY01000066.1"/>
</dbReference>
<evidence type="ECO:0000313" key="2">
    <source>
        <dbReference type="EMBL" id="TWI89617.1"/>
    </source>
</evidence>